<dbReference type="OrthoDB" id="10266128at2759"/>
<sequence>MPRIRKKTSNRTKIHERARLKKQVKETKRKKAKQAKKNPQWKSKTKKDPGIPNDFPYKDQILAEVAEQRRLAAEEKERRKEEKRLAREQPKGNDQDDEDKEGQSDNEESETPAAGKKGLNVGADAIASLSAKIVSGEIKARPEPKAAAVEDSDDEEVPALVNRDLPTLKSVLDASDVLLQVIDARDPLEYRSQHLEGVAKERGLKFALVLNKIDSCPRETVSAWLSHLRSQHPTFLFRSATAFLPPPAVNVSVGGKGKTKSPVDDALGAESLISYLTRLAQEKDGDEQLTVAVVGVTNAGKSSVINSLTKQSALPVYSLANSSRSATTTELPQEVSVEVEGKQIRIIDTPGLSFDFDRSAENKDELRGRDILLRSRGRIDKLKDPSPPITYIISRANNEDLMLLYNLAAFARDEPIAFLSGVARSNQLVKKRGELDLAGASRVVLRDWSIGKFARYATPVKAQSSSTPSPEEWLAALYLKGDEAVLATLKPRKELRKTAGLGLVRFSSGSIDDRTVRIEDEWAVLDHEDSEDEEDDSGEFGMEVDGGSGSDESMDAEDDDADEDDEEGESSGPEMDNEEEEEVEIPVTDMKKRKRGLNPPLQPRPSKKVAFASTKGKQVLSTSAKPQKEDKAPPSSILKKQEPRAAKKPSTRPVKVANVPPSNKAKLTEGGSEAYDFSQFFK</sequence>
<dbReference type="InterPro" id="IPR014813">
    <property type="entry name" value="Gnl3_N_dom"/>
</dbReference>
<evidence type="ECO:0008006" key="10">
    <source>
        <dbReference type="Google" id="ProtNLM"/>
    </source>
</evidence>
<feature type="region of interest" description="Disordered" evidence="5">
    <location>
        <begin position="1"/>
        <end position="119"/>
    </location>
</feature>
<feature type="compositionally biased region" description="Basic residues" evidence="5">
    <location>
        <begin position="1"/>
        <end position="36"/>
    </location>
</feature>
<feature type="domain" description="Guanine nucleotide-binding protein-like 3 N-terminal" evidence="7">
    <location>
        <begin position="15"/>
        <end position="88"/>
    </location>
</feature>
<dbReference type="AlphaFoldDB" id="A0A4Q2D9Y3"/>
<keyword evidence="2" id="KW-0547">Nucleotide-binding</keyword>
<proteinExistence type="predicted"/>
<dbReference type="InterPro" id="IPR050755">
    <property type="entry name" value="TRAFAC_YlqF/YawG_RiboMat"/>
</dbReference>
<evidence type="ECO:0000256" key="1">
    <source>
        <dbReference type="ARBA" id="ARBA00004123"/>
    </source>
</evidence>
<feature type="domain" description="G" evidence="6">
    <location>
        <begin position="290"/>
        <end position="357"/>
    </location>
</feature>
<dbReference type="Pfam" id="PF01926">
    <property type="entry name" value="MMR_HSR1"/>
    <property type="match status" value="1"/>
</dbReference>
<accession>A0A4Q2D9Y3</accession>
<name>A0A4Q2D9Y3_9AGAR</name>
<feature type="region of interest" description="Disordered" evidence="5">
    <location>
        <begin position="522"/>
        <end position="682"/>
    </location>
</feature>
<dbReference type="InterPro" id="IPR027417">
    <property type="entry name" value="P-loop_NTPase"/>
</dbReference>
<comment type="subcellular location">
    <subcellularLocation>
        <location evidence="1">Nucleus</location>
    </subcellularLocation>
</comment>
<dbReference type="InterPro" id="IPR006073">
    <property type="entry name" value="GTP-bd"/>
</dbReference>
<evidence type="ECO:0000259" key="7">
    <source>
        <dbReference type="Pfam" id="PF08701"/>
    </source>
</evidence>
<feature type="compositionally biased region" description="Polar residues" evidence="5">
    <location>
        <begin position="615"/>
        <end position="625"/>
    </location>
</feature>
<feature type="compositionally biased region" description="Acidic residues" evidence="5">
    <location>
        <begin position="528"/>
        <end position="538"/>
    </location>
</feature>
<feature type="compositionally biased region" description="Acidic residues" evidence="5">
    <location>
        <begin position="95"/>
        <end position="110"/>
    </location>
</feature>
<gene>
    <name evidence="8" type="ORF">EST38_g9417</name>
</gene>
<feature type="compositionally biased region" description="Acidic residues" evidence="5">
    <location>
        <begin position="552"/>
        <end position="584"/>
    </location>
</feature>
<dbReference type="Pfam" id="PF08701">
    <property type="entry name" value="GN3L_Grn1"/>
    <property type="match status" value="1"/>
</dbReference>
<dbReference type="GO" id="GO:0005730">
    <property type="term" value="C:nucleolus"/>
    <property type="evidence" value="ECO:0007669"/>
    <property type="project" value="UniProtKB-ARBA"/>
</dbReference>
<organism evidence="8 9">
    <name type="scientific">Candolleomyces aberdarensis</name>
    <dbReference type="NCBI Taxonomy" id="2316362"/>
    <lineage>
        <taxon>Eukaryota</taxon>
        <taxon>Fungi</taxon>
        <taxon>Dikarya</taxon>
        <taxon>Basidiomycota</taxon>
        <taxon>Agaricomycotina</taxon>
        <taxon>Agaricomycetes</taxon>
        <taxon>Agaricomycetidae</taxon>
        <taxon>Agaricales</taxon>
        <taxon>Agaricineae</taxon>
        <taxon>Psathyrellaceae</taxon>
        <taxon>Candolleomyces</taxon>
    </lineage>
</organism>
<evidence type="ECO:0000256" key="2">
    <source>
        <dbReference type="ARBA" id="ARBA00022741"/>
    </source>
</evidence>
<dbReference type="PANTHER" id="PTHR11089:SF30">
    <property type="entry name" value="GUANINE NUCLEOTIDE-BINDING PROTEIN-LIKE 3 HOMOLOG"/>
    <property type="match status" value="1"/>
</dbReference>
<dbReference type="STRING" id="2316362.A0A4Q2D9Y3"/>
<keyword evidence="3" id="KW-0342">GTP-binding</keyword>
<evidence type="ECO:0000313" key="8">
    <source>
        <dbReference type="EMBL" id="RXW16430.1"/>
    </source>
</evidence>
<evidence type="ECO:0000256" key="5">
    <source>
        <dbReference type="SAM" id="MobiDB-lite"/>
    </source>
</evidence>
<evidence type="ECO:0000256" key="3">
    <source>
        <dbReference type="ARBA" id="ARBA00023134"/>
    </source>
</evidence>
<comment type="caution">
    <text evidence="8">The sequence shown here is derived from an EMBL/GenBank/DDBJ whole genome shotgun (WGS) entry which is preliminary data.</text>
</comment>
<dbReference type="InterPro" id="IPR023179">
    <property type="entry name" value="GTP-bd_ortho_bundle_sf"/>
</dbReference>
<evidence type="ECO:0000313" key="9">
    <source>
        <dbReference type="Proteomes" id="UP000290288"/>
    </source>
</evidence>
<protein>
    <recommendedName>
        <fullName evidence="10">CP-type G domain-containing protein</fullName>
    </recommendedName>
</protein>
<dbReference type="Proteomes" id="UP000290288">
    <property type="component" value="Unassembled WGS sequence"/>
</dbReference>
<keyword evidence="4" id="KW-0539">Nucleus</keyword>
<evidence type="ECO:0000259" key="6">
    <source>
        <dbReference type="Pfam" id="PF01926"/>
    </source>
</evidence>
<evidence type="ECO:0000256" key="4">
    <source>
        <dbReference type="ARBA" id="ARBA00023242"/>
    </source>
</evidence>
<reference evidence="8 9" key="1">
    <citation type="submission" date="2019-01" db="EMBL/GenBank/DDBJ databases">
        <title>Draft genome sequence of Psathyrella aberdarensis IHI B618.</title>
        <authorList>
            <person name="Buettner E."/>
            <person name="Kellner H."/>
        </authorList>
    </citation>
    <scope>NUCLEOTIDE SEQUENCE [LARGE SCALE GENOMIC DNA]</scope>
    <source>
        <strain evidence="8 9">IHI B618</strain>
    </source>
</reference>
<dbReference type="Gene3D" id="3.40.50.300">
    <property type="entry name" value="P-loop containing nucleotide triphosphate hydrolases"/>
    <property type="match status" value="1"/>
</dbReference>
<dbReference type="Gene3D" id="1.10.1580.10">
    <property type="match status" value="1"/>
</dbReference>
<dbReference type="EMBL" id="SDEE01000438">
    <property type="protein sequence ID" value="RXW16430.1"/>
    <property type="molecule type" value="Genomic_DNA"/>
</dbReference>
<dbReference type="GO" id="GO:0005525">
    <property type="term" value="F:GTP binding"/>
    <property type="evidence" value="ECO:0007669"/>
    <property type="project" value="UniProtKB-KW"/>
</dbReference>
<keyword evidence="9" id="KW-1185">Reference proteome</keyword>
<dbReference type="PANTHER" id="PTHR11089">
    <property type="entry name" value="GTP-BINDING PROTEIN-RELATED"/>
    <property type="match status" value="1"/>
</dbReference>
<feature type="compositionally biased region" description="Basic and acidic residues" evidence="5">
    <location>
        <begin position="66"/>
        <end position="94"/>
    </location>
</feature>
<dbReference type="SUPFAM" id="SSF52540">
    <property type="entry name" value="P-loop containing nucleoside triphosphate hydrolases"/>
    <property type="match status" value="1"/>
</dbReference>